<dbReference type="CDD" id="cd16922">
    <property type="entry name" value="HATPase_EvgS-ArcB-TorS-like"/>
    <property type="match status" value="1"/>
</dbReference>
<dbReference type="InterPro" id="IPR013767">
    <property type="entry name" value="PAS_fold"/>
</dbReference>
<dbReference type="InterPro" id="IPR036890">
    <property type="entry name" value="HATPase_C_sf"/>
</dbReference>
<feature type="domain" description="PAC" evidence="22">
    <location>
        <begin position="619"/>
        <end position="670"/>
    </location>
</feature>
<dbReference type="PROSITE" id="PS50885">
    <property type="entry name" value="HAMP"/>
    <property type="match status" value="1"/>
</dbReference>
<dbReference type="Gene3D" id="1.10.287.130">
    <property type="match status" value="1"/>
</dbReference>
<dbReference type="RefSeq" id="WP_277863856.1">
    <property type="nucleotide sequence ID" value="NZ_JARRAG010000002.1"/>
</dbReference>
<keyword evidence="26" id="KW-1185">Reference proteome</keyword>
<dbReference type="InterPro" id="IPR035965">
    <property type="entry name" value="PAS-like_dom_sf"/>
</dbReference>
<evidence type="ECO:0000256" key="8">
    <source>
        <dbReference type="ARBA" id="ARBA00022741"/>
    </source>
</evidence>
<dbReference type="PROSITE" id="PS50113">
    <property type="entry name" value="PAC"/>
    <property type="match status" value="3"/>
</dbReference>
<accession>A0ABT6FJ72</accession>
<comment type="catalytic activity">
    <reaction evidence="1">
        <text>ATP + protein L-histidine = ADP + protein N-phospho-L-histidine.</text>
        <dbReference type="EC" id="2.7.13.3"/>
    </reaction>
</comment>
<dbReference type="PROSITE" id="PS50112">
    <property type="entry name" value="PAS"/>
    <property type="match status" value="3"/>
</dbReference>
<dbReference type="Gene3D" id="6.10.340.10">
    <property type="match status" value="1"/>
</dbReference>
<feature type="domain" description="PAC" evidence="22">
    <location>
        <begin position="487"/>
        <end position="539"/>
    </location>
</feature>
<feature type="domain" description="PAS" evidence="21">
    <location>
        <begin position="410"/>
        <end position="463"/>
    </location>
</feature>
<dbReference type="SMART" id="SM00091">
    <property type="entry name" value="PAS"/>
    <property type="match status" value="4"/>
</dbReference>
<keyword evidence="10" id="KW-0067">ATP-binding</keyword>
<dbReference type="EC" id="2.7.13.3" evidence="3"/>
<evidence type="ECO:0000256" key="12">
    <source>
        <dbReference type="ARBA" id="ARBA00023012"/>
    </source>
</evidence>
<comment type="subcellular location">
    <subcellularLocation>
        <location evidence="2">Cell membrane</location>
        <topology evidence="2">Multi-pass membrane protein</topology>
    </subcellularLocation>
</comment>
<evidence type="ECO:0000256" key="6">
    <source>
        <dbReference type="ARBA" id="ARBA00022679"/>
    </source>
</evidence>
<comment type="caution">
    <text evidence="25">The sequence shown here is derived from an EMBL/GenBank/DDBJ whole genome shotgun (WGS) entry which is preliminary data.</text>
</comment>
<dbReference type="Pfam" id="PF13426">
    <property type="entry name" value="PAS_9"/>
    <property type="match status" value="2"/>
</dbReference>
<evidence type="ECO:0000313" key="26">
    <source>
        <dbReference type="Proteomes" id="UP001216907"/>
    </source>
</evidence>
<feature type="domain" description="Response regulatory" evidence="20">
    <location>
        <begin position="1202"/>
        <end position="1318"/>
    </location>
</feature>
<feature type="domain" description="PAS" evidence="21">
    <location>
        <begin position="540"/>
        <end position="592"/>
    </location>
</feature>
<keyword evidence="5 15" id="KW-0597">Phosphoprotein</keyword>
<dbReference type="PANTHER" id="PTHR45339">
    <property type="entry name" value="HYBRID SIGNAL TRANSDUCTION HISTIDINE KINASE J"/>
    <property type="match status" value="1"/>
</dbReference>
<organism evidence="25 26">
    <name type="scientific">Paludisphaera mucosa</name>
    <dbReference type="NCBI Taxonomy" id="3030827"/>
    <lineage>
        <taxon>Bacteria</taxon>
        <taxon>Pseudomonadati</taxon>
        <taxon>Planctomycetota</taxon>
        <taxon>Planctomycetia</taxon>
        <taxon>Isosphaerales</taxon>
        <taxon>Isosphaeraceae</taxon>
        <taxon>Paludisphaera</taxon>
    </lineage>
</organism>
<proteinExistence type="predicted"/>
<dbReference type="InterPro" id="IPR001789">
    <property type="entry name" value="Sig_transdc_resp-reg_receiver"/>
</dbReference>
<feature type="domain" description="HPt" evidence="24">
    <location>
        <begin position="1365"/>
        <end position="1465"/>
    </location>
</feature>
<dbReference type="InterPro" id="IPR004358">
    <property type="entry name" value="Sig_transdc_His_kin-like_C"/>
</dbReference>
<evidence type="ECO:0000256" key="16">
    <source>
        <dbReference type="SAM" id="Coils"/>
    </source>
</evidence>
<dbReference type="InterPro" id="IPR036641">
    <property type="entry name" value="HPT_dom_sf"/>
</dbReference>
<sequence length="1554" mass="170235">MDEDGVMRFQTPMRLRTLGLNTRILLLVGTPVVATALITTFVVYSSTRRFVEDAIGDQMVMQARIVAHLVAIAERKGPDGMTPEEVDRHLKELARFAKEQKKYDYEFWITDSAGRVVMGTEGVEFTFKPDQPQAGAFLRLLDGGRDHSDIVVQESRKREIDNFVYKYVGVGGVDRPRIVEVGYKTDSLLAELAYKNFLLAGGVAGLLLATGCLGYFTLRNTVTVPLGQLIRAARAVEDEEYEMGTLRGVRERADELGSLASVFEDMVARLSTRYDELVNFMRAVVIKIDGDRVVTFANNYASELLGYSNAELVGRRLDLIVPPEWHEEVRRRVDSLRGQDVQVNEVNENVTKSGERLWVAWSNRVIRAGEGREKELLCVGNNITEEVSHKKRLEDLIGELERARDEAQKSEQQFRTLIEAIPDALVISDREGRIRLVNAQTERLFGYRREEIIGRSVERLVPERFRPGHPALRQGYYREPAVRSIGVGRTLTAVGKDGCEFPVEISLSPLPDPDGESMLVCSSVRDVRELSRLEQEVILSEERSRLILESSSEGIFGVDRAGAVTFVNPAATRLLGYSSEELIGRPSHSLIHHSRADGSTYPVGECPMHAAHTRGEASRVADELLWRKDGHGLPVEYGATPILKDGAIAGAVISFTDITERKEAEERINAYFNSSSDGLLILSPGRGFVHANQAAATLYGFDKIDDLLKCGPVELSPERQPDGRISGEAAVDHVSAAMRMRTPLRFDWTHKRRDGSELPCEITLCRITLAGGHVLLTSVRDITERKNNEAELVAAREAAEEATRAKSDFLANMSHEIRTPMNAVIGMTHLALQTELTAKQRDYLRKIDGSAKALLRIINDILDFSKIEAGRLDIESVEFDLEEVLDNVASLVTVKAEEKGLEVLFRTDPGVPLHLVGDPLRLGQVLLNLAGNAVKFTREGEIVIATAAMEVIEDRAVLEFAVSDTGIGMTTEQAARLFRPFSQADTSTTRKFGGTGLGLSISKRLVEMMGGEIRVESEPGQGSVFRFTASFARTGKPRARLASLVGDLRGLRVLVVDDSETSRQILSESLTAMTFDVGLATSGEAALVELDRAADEGRPFDLVLMDYKMPGMDGIEAGRRIKRGAGPRKVPTVVMVTAYGREEVMKQAEGAGFEGFLIKPVNQSVLLNTVMEVFGRGGHREFQPLAPQATHPDALASIRGARLLVAEDNEINQQVAQEILESAGFAVEIAGNGLEAVEKVRSGAFDAVLMDIQMPEMDGLQAAEELRRDGRFGDLPIIAMTAHAMAGDREQSLRAGMNDHVTKPIDPDALFAVLLRWVRPGVREGVTRPPARKPDATKRREAPRGAGEALPGIDRAAGLRRVAGNEALYGKLLLDFHRDYATSVDRIRAALGDDRIADAERHVHTLKGVAGNIGATDLHHAAQELDSALRLGDLEKARGLLPDVERGLSVVIDGLEPLARQAEARKAEAETSEVGAGGPVDGPALEASLRALSDLLRKSDPEAEGALDEVRGALKGSRAKEVERIAQALDMFDFKGAAKALAALAHVEGIRLGR</sequence>
<gene>
    <name evidence="25" type="ORF">PZE19_27770</name>
</gene>
<dbReference type="Pfam" id="PF01627">
    <property type="entry name" value="Hpt"/>
    <property type="match status" value="1"/>
</dbReference>
<dbReference type="SMART" id="SM00073">
    <property type="entry name" value="HPT"/>
    <property type="match status" value="1"/>
</dbReference>
<evidence type="ECO:0000259" key="23">
    <source>
        <dbReference type="PROSITE" id="PS50885"/>
    </source>
</evidence>
<dbReference type="InterPro" id="IPR001610">
    <property type="entry name" value="PAC"/>
</dbReference>
<feature type="region of interest" description="Disordered" evidence="17">
    <location>
        <begin position="1463"/>
        <end position="1482"/>
    </location>
</feature>
<evidence type="ECO:0000256" key="4">
    <source>
        <dbReference type="ARBA" id="ARBA00022475"/>
    </source>
</evidence>
<evidence type="ECO:0000259" key="21">
    <source>
        <dbReference type="PROSITE" id="PS50112"/>
    </source>
</evidence>
<dbReference type="PROSITE" id="PS50110">
    <property type="entry name" value="RESPONSE_REGULATORY"/>
    <property type="match status" value="2"/>
</dbReference>
<dbReference type="SMART" id="SM00086">
    <property type="entry name" value="PAC"/>
    <property type="match status" value="4"/>
</dbReference>
<dbReference type="Pfam" id="PF00512">
    <property type="entry name" value="HisKA"/>
    <property type="match status" value="1"/>
</dbReference>
<name>A0ABT6FJ72_9BACT</name>
<dbReference type="InterPro" id="IPR005467">
    <property type="entry name" value="His_kinase_dom"/>
</dbReference>
<feature type="domain" description="PAS" evidence="21">
    <location>
        <begin position="270"/>
        <end position="340"/>
    </location>
</feature>
<dbReference type="SMART" id="SM00304">
    <property type="entry name" value="HAMP"/>
    <property type="match status" value="1"/>
</dbReference>
<dbReference type="Gene3D" id="3.30.450.20">
    <property type="entry name" value="PAS domain"/>
    <property type="match status" value="4"/>
</dbReference>
<keyword evidence="4" id="KW-1003">Cell membrane</keyword>
<feature type="domain" description="Response regulatory" evidence="20">
    <location>
        <begin position="1052"/>
        <end position="1174"/>
    </location>
</feature>
<feature type="modified residue" description="4-aspartylphosphate" evidence="15">
    <location>
        <position position="1106"/>
    </location>
</feature>
<dbReference type="SUPFAM" id="SSF55874">
    <property type="entry name" value="ATPase domain of HSP90 chaperone/DNA topoisomerase II/histidine kinase"/>
    <property type="match status" value="1"/>
</dbReference>
<dbReference type="EMBL" id="JARRAG010000002">
    <property type="protein sequence ID" value="MDG3007579.1"/>
    <property type="molecule type" value="Genomic_DNA"/>
</dbReference>
<evidence type="ECO:0000256" key="17">
    <source>
        <dbReference type="SAM" id="MobiDB-lite"/>
    </source>
</evidence>
<dbReference type="InterPro" id="IPR003661">
    <property type="entry name" value="HisK_dim/P_dom"/>
</dbReference>
<evidence type="ECO:0000256" key="15">
    <source>
        <dbReference type="PROSITE-ProRule" id="PRU00169"/>
    </source>
</evidence>
<keyword evidence="6" id="KW-0808">Transferase</keyword>
<dbReference type="Proteomes" id="UP001216907">
    <property type="component" value="Unassembled WGS sequence"/>
</dbReference>
<dbReference type="SUPFAM" id="SSF47226">
    <property type="entry name" value="Histidine-containing phosphotransfer domain, HPT domain"/>
    <property type="match status" value="1"/>
</dbReference>
<keyword evidence="8" id="KW-0547">Nucleotide-binding</keyword>
<dbReference type="Pfam" id="PF00989">
    <property type="entry name" value="PAS"/>
    <property type="match status" value="2"/>
</dbReference>
<feature type="transmembrane region" description="Helical" evidence="18">
    <location>
        <begin position="197"/>
        <end position="218"/>
    </location>
</feature>
<dbReference type="NCBIfam" id="TIGR00229">
    <property type="entry name" value="sensory_box"/>
    <property type="match status" value="4"/>
</dbReference>
<evidence type="ECO:0000256" key="10">
    <source>
        <dbReference type="ARBA" id="ARBA00022840"/>
    </source>
</evidence>
<dbReference type="SUPFAM" id="SSF55785">
    <property type="entry name" value="PYP-like sensor domain (PAS domain)"/>
    <property type="match status" value="4"/>
</dbReference>
<evidence type="ECO:0000256" key="18">
    <source>
        <dbReference type="SAM" id="Phobius"/>
    </source>
</evidence>
<feature type="coiled-coil region" evidence="16">
    <location>
        <begin position="386"/>
        <end position="420"/>
    </location>
</feature>
<keyword evidence="13 18" id="KW-0472">Membrane</keyword>
<dbReference type="SUPFAM" id="SSF52172">
    <property type="entry name" value="CheY-like"/>
    <property type="match status" value="2"/>
</dbReference>
<evidence type="ECO:0000256" key="5">
    <source>
        <dbReference type="ARBA" id="ARBA00022553"/>
    </source>
</evidence>
<feature type="domain" description="HAMP" evidence="23">
    <location>
        <begin position="220"/>
        <end position="275"/>
    </location>
</feature>
<dbReference type="InterPro" id="IPR008207">
    <property type="entry name" value="Sig_transdc_His_kin_Hpt_dom"/>
</dbReference>
<feature type="compositionally biased region" description="Basic and acidic residues" evidence="17">
    <location>
        <begin position="1324"/>
        <end position="1343"/>
    </location>
</feature>
<keyword evidence="7 18" id="KW-0812">Transmembrane</keyword>
<evidence type="ECO:0000256" key="14">
    <source>
        <dbReference type="PROSITE-ProRule" id="PRU00110"/>
    </source>
</evidence>
<feature type="region of interest" description="Disordered" evidence="17">
    <location>
        <begin position="1324"/>
        <end position="1350"/>
    </location>
</feature>
<dbReference type="CDD" id="cd06225">
    <property type="entry name" value="HAMP"/>
    <property type="match status" value="1"/>
</dbReference>
<dbReference type="Pfam" id="PF02518">
    <property type="entry name" value="HATPase_c"/>
    <property type="match status" value="1"/>
</dbReference>
<dbReference type="CDD" id="cd00088">
    <property type="entry name" value="HPT"/>
    <property type="match status" value="1"/>
</dbReference>
<evidence type="ECO:0000256" key="2">
    <source>
        <dbReference type="ARBA" id="ARBA00004651"/>
    </source>
</evidence>
<dbReference type="InterPro" id="IPR036097">
    <property type="entry name" value="HisK_dim/P_sf"/>
</dbReference>
<keyword evidence="9" id="KW-0418">Kinase</keyword>
<dbReference type="CDD" id="cd00130">
    <property type="entry name" value="PAS"/>
    <property type="match status" value="3"/>
</dbReference>
<feature type="transmembrane region" description="Helical" evidence="18">
    <location>
        <begin position="20"/>
        <end position="44"/>
    </location>
</feature>
<keyword evidence="12" id="KW-0902">Two-component regulatory system</keyword>
<evidence type="ECO:0000256" key="7">
    <source>
        <dbReference type="ARBA" id="ARBA00022692"/>
    </source>
</evidence>
<dbReference type="SMART" id="SM00387">
    <property type="entry name" value="HATPase_c"/>
    <property type="match status" value="1"/>
</dbReference>
<feature type="domain" description="PAC" evidence="22">
    <location>
        <begin position="339"/>
        <end position="395"/>
    </location>
</feature>
<dbReference type="PROSITE" id="PS50894">
    <property type="entry name" value="HPT"/>
    <property type="match status" value="1"/>
</dbReference>
<evidence type="ECO:0000256" key="11">
    <source>
        <dbReference type="ARBA" id="ARBA00022989"/>
    </source>
</evidence>
<dbReference type="Gene3D" id="3.40.50.2300">
    <property type="match status" value="2"/>
</dbReference>
<reference evidence="25 26" key="1">
    <citation type="submission" date="2023-03" db="EMBL/GenBank/DDBJ databases">
        <title>Paludisphaera mucosa sp. nov. a novel planctomycete from northern fen.</title>
        <authorList>
            <person name="Ivanova A."/>
        </authorList>
    </citation>
    <scope>NUCLEOTIDE SEQUENCE [LARGE SCALE GENOMIC DNA]</scope>
    <source>
        <strain evidence="25 26">Pla2</strain>
    </source>
</reference>
<dbReference type="InterPro" id="IPR000014">
    <property type="entry name" value="PAS"/>
</dbReference>
<dbReference type="InterPro" id="IPR003660">
    <property type="entry name" value="HAMP_dom"/>
</dbReference>
<dbReference type="SMART" id="SM00388">
    <property type="entry name" value="HisKA"/>
    <property type="match status" value="1"/>
</dbReference>
<dbReference type="SUPFAM" id="SSF47384">
    <property type="entry name" value="Homodimeric domain of signal transducing histidine kinase"/>
    <property type="match status" value="1"/>
</dbReference>
<dbReference type="Pfam" id="PF00072">
    <property type="entry name" value="Response_reg"/>
    <property type="match status" value="2"/>
</dbReference>
<dbReference type="InterPro" id="IPR011006">
    <property type="entry name" value="CheY-like_superfamily"/>
</dbReference>
<protein>
    <recommendedName>
        <fullName evidence="3">histidine kinase</fullName>
        <ecNumber evidence="3">2.7.13.3</ecNumber>
    </recommendedName>
</protein>
<evidence type="ECO:0000256" key="3">
    <source>
        <dbReference type="ARBA" id="ARBA00012438"/>
    </source>
</evidence>
<dbReference type="PROSITE" id="PS50109">
    <property type="entry name" value="HIS_KIN"/>
    <property type="match status" value="1"/>
</dbReference>
<keyword evidence="16" id="KW-0175">Coiled coil</keyword>
<keyword evidence="11 18" id="KW-1133">Transmembrane helix</keyword>
<dbReference type="PRINTS" id="PR00344">
    <property type="entry name" value="BCTRLSENSOR"/>
</dbReference>
<evidence type="ECO:0000259" key="22">
    <source>
        <dbReference type="PROSITE" id="PS50113"/>
    </source>
</evidence>
<dbReference type="SMART" id="SM00448">
    <property type="entry name" value="REC"/>
    <property type="match status" value="2"/>
</dbReference>
<evidence type="ECO:0000256" key="13">
    <source>
        <dbReference type="ARBA" id="ARBA00023136"/>
    </source>
</evidence>
<dbReference type="PANTHER" id="PTHR45339:SF1">
    <property type="entry name" value="HYBRID SIGNAL TRANSDUCTION HISTIDINE KINASE J"/>
    <property type="match status" value="1"/>
</dbReference>
<dbReference type="InterPro" id="IPR003594">
    <property type="entry name" value="HATPase_dom"/>
</dbReference>
<feature type="domain" description="Histidine kinase" evidence="19">
    <location>
        <begin position="812"/>
        <end position="1033"/>
    </location>
</feature>
<evidence type="ECO:0000259" key="19">
    <source>
        <dbReference type="PROSITE" id="PS50109"/>
    </source>
</evidence>
<dbReference type="CDD" id="cd00082">
    <property type="entry name" value="HisKA"/>
    <property type="match status" value="1"/>
</dbReference>
<evidence type="ECO:0000256" key="9">
    <source>
        <dbReference type="ARBA" id="ARBA00022777"/>
    </source>
</evidence>
<evidence type="ECO:0000259" key="24">
    <source>
        <dbReference type="PROSITE" id="PS50894"/>
    </source>
</evidence>
<dbReference type="Gene3D" id="3.30.565.10">
    <property type="entry name" value="Histidine kinase-like ATPase, C-terminal domain"/>
    <property type="match status" value="1"/>
</dbReference>
<evidence type="ECO:0000259" key="20">
    <source>
        <dbReference type="PROSITE" id="PS50110"/>
    </source>
</evidence>
<dbReference type="InterPro" id="IPR000700">
    <property type="entry name" value="PAS-assoc_C"/>
</dbReference>
<evidence type="ECO:0000256" key="1">
    <source>
        <dbReference type="ARBA" id="ARBA00000085"/>
    </source>
</evidence>
<feature type="modified residue" description="Phosphohistidine" evidence="14">
    <location>
        <position position="1404"/>
    </location>
</feature>
<feature type="modified residue" description="4-aspartylphosphate" evidence="15">
    <location>
        <position position="1251"/>
    </location>
</feature>
<dbReference type="CDD" id="cd17546">
    <property type="entry name" value="REC_hyHK_CKI1_RcsC-like"/>
    <property type="match status" value="2"/>
</dbReference>
<dbReference type="Gene3D" id="1.20.120.160">
    <property type="entry name" value="HPT domain"/>
    <property type="match status" value="1"/>
</dbReference>
<evidence type="ECO:0000313" key="25">
    <source>
        <dbReference type="EMBL" id="MDG3007579.1"/>
    </source>
</evidence>